<dbReference type="EMBL" id="DWVZ01000140">
    <property type="protein sequence ID" value="HJC63954.1"/>
    <property type="molecule type" value="Genomic_DNA"/>
</dbReference>
<feature type="transmembrane region" description="Helical" evidence="6">
    <location>
        <begin position="39"/>
        <end position="59"/>
    </location>
</feature>
<reference evidence="8" key="1">
    <citation type="journal article" date="2021" name="PeerJ">
        <title>Extensive microbial diversity within the chicken gut microbiome revealed by metagenomics and culture.</title>
        <authorList>
            <person name="Gilroy R."/>
            <person name="Ravi A."/>
            <person name="Getino M."/>
            <person name="Pursley I."/>
            <person name="Horton D.L."/>
            <person name="Alikhan N.F."/>
            <person name="Baker D."/>
            <person name="Gharbi K."/>
            <person name="Hall N."/>
            <person name="Watson M."/>
            <person name="Adriaenssens E.M."/>
            <person name="Foster-Nyarko E."/>
            <person name="Jarju S."/>
            <person name="Secka A."/>
            <person name="Antonio M."/>
            <person name="Oren A."/>
            <person name="Chaudhuri R.R."/>
            <person name="La Ragione R."/>
            <person name="Hildebrand F."/>
            <person name="Pallen M.J."/>
        </authorList>
    </citation>
    <scope>NUCLEOTIDE SEQUENCE</scope>
    <source>
        <strain evidence="8">ChiBcec2-3848</strain>
    </source>
</reference>
<keyword evidence="5 6" id="KW-0472">Membrane</keyword>
<evidence type="ECO:0000256" key="2">
    <source>
        <dbReference type="ARBA" id="ARBA00022475"/>
    </source>
</evidence>
<keyword evidence="4 6" id="KW-1133">Transmembrane helix</keyword>
<organism evidence="8 9">
    <name type="scientific">Candidatus Blautia merdavium</name>
    <dbReference type="NCBI Taxonomy" id="2838494"/>
    <lineage>
        <taxon>Bacteria</taxon>
        <taxon>Bacillati</taxon>
        <taxon>Bacillota</taxon>
        <taxon>Clostridia</taxon>
        <taxon>Lachnospirales</taxon>
        <taxon>Lachnospiraceae</taxon>
        <taxon>Blautia</taxon>
    </lineage>
</organism>
<evidence type="ECO:0000259" key="7">
    <source>
        <dbReference type="Pfam" id="PF13396"/>
    </source>
</evidence>
<reference evidence="8" key="2">
    <citation type="submission" date="2021-04" db="EMBL/GenBank/DDBJ databases">
        <authorList>
            <person name="Gilroy R."/>
        </authorList>
    </citation>
    <scope>NUCLEOTIDE SEQUENCE</scope>
    <source>
        <strain evidence="8">ChiBcec2-3848</strain>
    </source>
</reference>
<dbReference type="InterPro" id="IPR027379">
    <property type="entry name" value="CLS_N"/>
</dbReference>
<evidence type="ECO:0000313" key="8">
    <source>
        <dbReference type="EMBL" id="HJC63954.1"/>
    </source>
</evidence>
<dbReference type="AlphaFoldDB" id="A0A9D2TBN0"/>
<evidence type="ECO:0000256" key="1">
    <source>
        <dbReference type="ARBA" id="ARBA00004651"/>
    </source>
</evidence>
<evidence type="ECO:0000256" key="3">
    <source>
        <dbReference type="ARBA" id="ARBA00022692"/>
    </source>
</evidence>
<name>A0A9D2TBN0_9FIRM</name>
<sequence>MDINRIAVLVPVIALEMILMITALVHVLRHKNYKRGNRLLWIFVVVFFQFFGPVLYFVLGRSEE</sequence>
<evidence type="ECO:0000256" key="4">
    <source>
        <dbReference type="ARBA" id="ARBA00022989"/>
    </source>
</evidence>
<evidence type="ECO:0000256" key="5">
    <source>
        <dbReference type="ARBA" id="ARBA00023136"/>
    </source>
</evidence>
<dbReference type="Pfam" id="PF13396">
    <property type="entry name" value="PLDc_N"/>
    <property type="match status" value="1"/>
</dbReference>
<evidence type="ECO:0000313" key="9">
    <source>
        <dbReference type="Proteomes" id="UP000823886"/>
    </source>
</evidence>
<keyword evidence="3 6" id="KW-0812">Transmembrane</keyword>
<proteinExistence type="predicted"/>
<accession>A0A9D2TBN0</accession>
<protein>
    <submittedName>
        <fullName evidence="8">PLDc N-terminal domain-containing protein</fullName>
    </submittedName>
</protein>
<dbReference type="Proteomes" id="UP000823886">
    <property type="component" value="Unassembled WGS sequence"/>
</dbReference>
<gene>
    <name evidence="8" type="ORF">H9753_10120</name>
</gene>
<feature type="domain" description="Cardiolipin synthase N-terminal" evidence="7">
    <location>
        <begin position="18"/>
        <end position="61"/>
    </location>
</feature>
<comment type="caution">
    <text evidence="8">The sequence shown here is derived from an EMBL/GenBank/DDBJ whole genome shotgun (WGS) entry which is preliminary data.</text>
</comment>
<feature type="transmembrane region" description="Helical" evidence="6">
    <location>
        <begin position="6"/>
        <end position="27"/>
    </location>
</feature>
<keyword evidence="2" id="KW-1003">Cell membrane</keyword>
<evidence type="ECO:0000256" key="6">
    <source>
        <dbReference type="SAM" id="Phobius"/>
    </source>
</evidence>
<dbReference type="GO" id="GO:0005886">
    <property type="term" value="C:plasma membrane"/>
    <property type="evidence" value="ECO:0007669"/>
    <property type="project" value="UniProtKB-SubCell"/>
</dbReference>
<comment type="subcellular location">
    <subcellularLocation>
        <location evidence="1">Cell membrane</location>
        <topology evidence="1">Multi-pass membrane protein</topology>
    </subcellularLocation>
</comment>